<evidence type="ECO:0000256" key="3">
    <source>
        <dbReference type="ARBA" id="ARBA00011245"/>
    </source>
</evidence>
<keyword evidence="12" id="KW-1185">Reference proteome</keyword>
<evidence type="ECO:0000313" key="11">
    <source>
        <dbReference type="EMBL" id="MBE9610690.1"/>
    </source>
</evidence>
<dbReference type="GO" id="GO:0042953">
    <property type="term" value="P:lipoprotein transport"/>
    <property type="evidence" value="ECO:0007669"/>
    <property type="project" value="InterPro"/>
</dbReference>
<proteinExistence type="inferred from homology"/>
<dbReference type="GO" id="GO:0030288">
    <property type="term" value="C:outer membrane-bounded periplasmic space"/>
    <property type="evidence" value="ECO:0007669"/>
    <property type="project" value="TreeGrafter"/>
</dbReference>
<dbReference type="GO" id="GO:0044874">
    <property type="term" value="P:lipoprotein localization to outer membrane"/>
    <property type="evidence" value="ECO:0007669"/>
    <property type="project" value="UniProtKB-UniRule"/>
</dbReference>
<dbReference type="EMBL" id="JADFUA010000012">
    <property type="protein sequence ID" value="MBE9610690.1"/>
    <property type="molecule type" value="Genomic_DNA"/>
</dbReference>
<protein>
    <recommendedName>
        <fullName evidence="4 10">Outer-membrane lipoprotein carrier protein</fullName>
    </recommendedName>
</protein>
<keyword evidence="11" id="KW-0449">Lipoprotein</keyword>
<organism evidence="11 12">
    <name type="scientific">Chitinilyticum piscinae</name>
    <dbReference type="NCBI Taxonomy" id="2866724"/>
    <lineage>
        <taxon>Bacteria</taxon>
        <taxon>Pseudomonadati</taxon>
        <taxon>Pseudomonadota</taxon>
        <taxon>Betaproteobacteria</taxon>
        <taxon>Neisseriales</taxon>
        <taxon>Chitinibacteraceae</taxon>
        <taxon>Chitinilyticum</taxon>
    </lineage>
</organism>
<keyword evidence="9 10" id="KW-0143">Chaperone</keyword>
<dbReference type="CDD" id="cd16325">
    <property type="entry name" value="LolA"/>
    <property type="match status" value="1"/>
</dbReference>
<dbReference type="AlphaFoldDB" id="A0A8J7FJT1"/>
<dbReference type="PANTHER" id="PTHR35869:SF1">
    <property type="entry name" value="OUTER-MEMBRANE LIPOPROTEIN CARRIER PROTEIN"/>
    <property type="match status" value="1"/>
</dbReference>
<evidence type="ECO:0000256" key="8">
    <source>
        <dbReference type="ARBA" id="ARBA00022927"/>
    </source>
</evidence>
<keyword evidence="8 10" id="KW-0653">Protein transport</keyword>
<comment type="subcellular location">
    <subcellularLocation>
        <location evidence="1 10">Periplasm</location>
    </subcellularLocation>
</comment>
<comment type="subunit">
    <text evidence="3 10">Monomer.</text>
</comment>
<evidence type="ECO:0000256" key="4">
    <source>
        <dbReference type="ARBA" id="ARBA00014035"/>
    </source>
</evidence>
<evidence type="ECO:0000256" key="1">
    <source>
        <dbReference type="ARBA" id="ARBA00004418"/>
    </source>
</evidence>
<evidence type="ECO:0000313" key="12">
    <source>
        <dbReference type="Proteomes" id="UP000604481"/>
    </source>
</evidence>
<accession>A0A8J7FJT1</accession>
<sequence precursor="true">MLKALIFRTSAFLCLLSGTVCAGPSADLQRYLADTQSLRGEFQQVVTQRSGKVQRSSGTLVIAKPGKFRWEYLKPYQQLLLGDGKQVTLFDADLMQVTIKPQGKLLDASPAALLAGQADLASRYTLKELPEKDQLQWVELTPKQPDQSFERARIGLDKAGVKAMELDDHFNQTTRIQFDKLERNPKLAADVFNFTIPAGADVIRE</sequence>
<feature type="chain" id="PRO_5035348369" description="Outer-membrane lipoprotein carrier protein" evidence="10">
    <location>
        <begin position="23"/>
        <end position="205"/>
    </location>
</feature>
<dbReference type="Gene3D" id="2.50.20.10">
    <property type="entry name" value="Lipoprotein localisation LolA/LolB/LppX"/>
    <property type="match status" value="1"/>
</dbReference>
<dbReference type="Proteomes" id="UP000604481">
    <property type="component" value="Unassembled WGS sequence"/>
</dbReference>
<dbReference type="NCBIfam" id="TIGR00547">
    <property type="entry name" value="lolA"/>
    <property type="match status" value="1"/>
</dbReference>
<dbReference type="Pfam" id="PF03548">
    <property type="entry name" value="LolA"/>
    <property type="match status" value="1"/>
</dbReference>
<dbReference type="PANTHER" id="PTHR35869">
    <property type="entry name" value="OUTER-MEMBRANE LIPOPROTEIN CARRIER PROTEIN"/>
    <property type="match status" value="1"/>
</dbReference>
<dbReference type="InterPro" id="IPR004564">
    <property type="entry name" value="OM_lipoprot_carrier_LolA-like"/>
</dbReference>
<dbReference type="InterPro" id="IPR018323">
    <property type="entry name" value="OM_lipoprot_carrier_LolA_Pbac"/>
</dbReference>
<evidence type="ECO:0000256" key="2">
    <source>
        <dbReference type="ARBA" id="ARBA00007615"/>
    </source>
</evidence>
<comment type="similarity">
    <text evidence="2 10">Belongs to the LolA family.</text>
</comment>
<keyword evidence="7 10" id="KW-0574">Periplasm</keyword>
<dbReference type="SUPFAM" id="SSF89392">
    <property type="entry name" value="Prokaryotic lipoproteins and lipoprotein localization factors"/>
    <property type="match status" value="1"/>
</dbReference>
<evidence type="ECO:0000256" key="7">
    <source>
        <dbReference type="ARBA" id="ARBA00022764"/>
    </source>
</evidence>
<evidence type="ECO:0000256" key="9">
    <source>
        <dbReference type="ARBA" id="ARBA00023186"/>
    </source>
</evidence>
<dbReference type="RefSeq" id="WP_194117240.1">
    <property type="nucleotide sequence ID" value="NZ_JADFUA010000012.1"/>
</dbReference>
<reference evidence="11 12" key="1">
    <citation type="submission" date="2020-10" db="EMBL/GenBank/DDBJ databases">
        <title>The genome sequence of Chitinilyticum litopenaei 4Y14.</title>
        <authorList>
            <person name="Liu Y."/>
        </authorList>
    </citation>
    <scope>NUCLEOTIDE SEQUENCE [LARGE SCALE GENOMIC DNA]</scope>
    <source>
        <strain evidence="11 12">4Y14</strain>
    </source>
</reference>
<evidence type="ECO:0000256" key="10">
    <source>
        <dbReference type="HAMAP-Rule" id="MF_00240"/>
    </source>
</evidence>
<name>A0A8J7FJT1_9NEIS</name>
<feature type="signal peptide" evidence="10">
    <location>
        <begin position="1"/>
        <end position="22"/>
    </location>
</feature>
<evidence type="ECO:0000256" key="5">
    <source>
        <dbReference type="ARBA" id="ARBA00022448"/>
    </source>
</evidence>
<keyword evidence="6 10" id="KW-0732">Signal</keyword>
<evidence type="ECO:0000256" key="6">
    <source>
        <dbReference type="ARBA" id="ARBA00022729"/>
    </source>
</evidence>
<dbReference type="InterPro" id="IPR029046">
    <property type="entry name" value="LolA/LolB/LppX"/>
</dbReference>
<gene>
    <name evidence="10 11" type="primary">lolA</name>
    <name evidence="11" type="ORF">INR99_15215</name>
</gene>
<comment type="function">
    <text evidence="10">Participates in the translocation of lipoproteins from the inner membrane to the outer membrane. Only forms a complex with a lipoprotein if the residue after the N-terminal Cys is not an aspartate (The Asp acts as a targeting signal to indicate that the lipoprotein should stay in the inner membrane).</text>
</comment>
<keyword evidence="5 10" id="KW-0813">Transport</keyword>
<comment type="caution">
    <text evidence="11">The sequence shown here is derived from an EMBL/GenBank/DDBJ whole genome shotgun (WGS) entry which is preliminary data.</text>
</comment>
<dbReference type="HAMAP" id="MF_00240">
    <property type="entry name" value="LolA"/>
    <property type="match status" value="1"/>
</dbReference>